<dbReference type="Pfam" id="PF00135">
    <property type="entry name" value="COesterase"/>
    <property type="match status" value="1"/>
</dbReference>
<proteinExistence type="inferred from homology"/>
<dbReference type="InterPro" id="IPR019819">
    <property type="entry name" value="Carboxylesterase_B_CS"/>
</dbReference>
<dbReference type="OrthoDB" id="408631at2759"/>
<feature type="domain" description="Carboxylesterase type B" evidence="4">
    <location>
        <begin position="60"/>
        <end position="535"/>
    </location>
</feature>
<keyword evidence="2 3" id="KW-0732">Signal</keyword>
<gene>
    <name evidence="5" type="ORF">BV898_06523</name>
</gene>
<accession>A0A1W0WWH1</accession>
<dbReference type="InterPro" id="IPR051093">
    <property type="entry name" value="Neuroligin/BSAL"/>
</dbReference>
<dbReference type="EMBL" id="MTYJ01000038">
    <property type="protein sequence ID" value="OQV19536.1"/>
    <property type="molecule type" value="Genomic_DNA"/>
</dbReference>
<evidence type="ECO:0000256" key="1">
    <source>
        <dbReference type="ARBA" id="ARBA00005964"/>
    </source>
</evidence>
<feature type="chain" id="PRO_5012370742" evidence="3">
    <location>
        <begin position="30"/>
        <end position="583"/>
    </location>
</feature>
<comment type="caution">
    <text evidence="5">The sequence shown here is derived from an EMBL/GenBank/DDBJ whole genome shotgun (WGS) entry which is preliminary data.</text>
</comment>
<organism evidence="5 6">
    <name type="scientific">Hypsibius exemplaris</name>
    <name type="common">Freshwater tardigrade</name>
    <dbReference type="NCBI Taxonomy" id="2072580"/>
    <lineage>
        <taxon>Eukaryota</taxon>
        <taxon>Metazoa</taxon>
        <taxon>Ecdysozoa</taxon>
        <taxon>Tardigrada</taxon>
        <taxon>Eutardigrada</taxon>
        <taxon>Parachela</taxon>
        <taxon>Hypsibioidea</taxon>
        <taxon>Hypsibiidae</taxon>
        <taxon>Hypsibius</taxon>
    </lineage>
</organism>
<evidence type="ECO:0000313" key="6">
    <source>
        <dbReference type="Proteomes" id="UP000192578"/>
    </source>
</evidence>
<evidence type="ECO:0000256" key="3">
    <source>
        <dbReference type="SAM" id="SignalP"/>
    </source>
</evidence>
<keyword evidence="6" id="KW-1185">Reference proteome</keyword>
<dbReference type="Proteomes" id="UP000192578">
    <property type="component" value="Unassembled WGS sequence"/>
</dbReference>
<evidence type="ECO:0000313" key="5">
    <source>
        <dbReference type="EMBL" id="OQV19536.1"/>
    </source>
</evidence>
<sequence length="583" mass="63462">MQRQTWNALIAVAVLLSVMAALTTVLVLAVDLSSPTVVTTNGSTADLFAGRVKLPNGMELRGEQYWQADNGEEKAFAYYGYKYGTANRFEASIANTNFSYYMYRDNDTGGTHSRLGHACPQIISLTAPIPFGTGGVALNTSEDCLFLDVYLPPIKRDETEAWPVLLWIHGGSFRTGNKDMYNASILARAVNAVVVVVNYRLGVFGFLSTADDTARGNWAIGDLKLAVNWTIANAAAFNGDPARLTIVGGSAGAALTSALMLDDDVRGKVQVAVAMSGSILSPWAVVPNPKTMATQLAADLGCPTSTVSAEIVQCLKKQPVDRVLSSSLSATVTGGIKRMFAFAPVVDGIHVPKAPIEVLRERANRPKSAKPVGRFIAGYLKDDSSVFLEPSPSSLATLNITLASQILSGILQWAYRTPICLATDYTQLQGVFEFYNISQSSSDVQLRQGISEITTDVAFGIGTLKESQIYAGETDSDNQMYFISYSADSKAYGAFHTLDTMHMFRGQMDRFLEGNLSEALTTSMHNFIRQIVHEGKATGHAYGVEGHYRELNQQIEWTERKRNSTDMLLFWDRFSASPCSTEI</sequence>
<name>A0A1W0WWH1_HYPEX</name>
<dbReference type="Gene3D" id="3.40.50.1820">
    <property type="entry name" value="alpha/beta hydrolase"/>
    <property type="match status" value="1"/>
</dbReference>
<comment type="similarity">
    <text evidence="1">Belongs to the type-B carboxylesterase/lipase family.</text>
</comment>
<dbReference type="PANTHER" id="PTHR43903">
    <property type="entry name" value="NEUROLIGIN"/>
    <property type="match status" value="1"/>
</dbReference>
<reference evidence="6" key="1">
    <citation type="submission" date="2017-01" db="EMBL/GenBank/DDBJ databases">
        <title>Comparative genomics of anhydrobiosis in the tardigrade Hypsibius dujardini.</title>
        <authorList>
            <person name="Yoshida Y."/>
            <person name="Koutsovoulos G."/>
            <person name="Laetsch D."/>
            <person name="Stevens L."/>
            <person name="Kumar S."/>
            <person name="Horikawa D."/>
            <person name="Ishino K."/>
            <person name="Komine S."/>
            <person name="Tomita M."/>
            <person name="Blaxter M."/>
            <person name="Arakawa K."/>
        </authorList>
    </citation>
    <scope>NUCLEOTIDE SEQUENCE [LARGE SCALE GENOMIC DNA]</scope>
    <source>
        <strain evidence="6">Z151</strain>
    </source>
</reference>
<evidence type="ECO:0000259" key="4">
    <source>
        <dbReference type="Pfam" id="PF00135"/>
    </source>
</evidence>
<dbReference type="InterPro" id="IPR002018">
    <property type="entry name" value="CarbesteraseB"/>
</dbReference>
<evidence type="ECO:0000256" key="2">
    <source>
        <dbReference type="ARBA" id="ARBA00022729"/>
    </source>
</evidence>
<dbReference type="PROSITE" id="PS00941">
    <property type="entry name" value="CARBOXYLESTERASE_B_2"/>
    <property type="match status" value="1"/>
</dbReference>
<dbReference type="AlphaFoldDB" id="A0A1W0WWH1"/>
<dbReference type="SUPFAM" id="SSF53474">
    <property type="entry name" value="alpha/beta-Hydrolases"/>
    <property type="match status" value="1"/>
</dbReference>
<feature type="signal peptide" evidence="3">
    <location>
        <begin position="1"/>
        <end position="29"/>
    </location>
</feature>
<dbReference type="InterPro" id="IPR029058">
    <property type="entry name" value="AB_hydrolase_fold"/>
</dbReference>
<protein>
    <submittedName>
        <fullName evidence="5">Neuroligin-1</fullName>
    </submittedName>
</protein>